<evidence type="ECO:0000259" key="4">
    <source>
        <dbReference type="PROSITE" id="PS51123"/>
    </source>
</evidence>
<proteinExistence type="predicted"/>
<evidence type="ECO:0000313" key="5">
    <source>
        <dbReference type="EMBL" id="MRX63011.1"/>
    </source>
</evidence>
<protein>
    <submittedName>
        <fullName evidence="5">OmpA family protein</fullName>
    </submittedName>
</protein>
<comment type="caution">
    <text evidence="5">The sequence shown here is derived from an EMBL/GenBank/DDBJ whole genome shotgun (WGS) entry which is preliminary data.</text>
</comment>
<dbReference type="SUPFAM" id="SSF103088">
    <property type="entry name" value="OmpA-like"/>
    <property type="match status" value="2"/>
</dbReference>
<dbReference type="PANTHER" id="PTHR30329">
    <property type="entry name" value="STATOR ELEMENT OF FLAGELLAR MOTOR COMPLEX"/>
    <property type="match status" value="1"/>
</dbReference>
<dbReference type="GO" id="GO:0016020">
    <property type="term" value="C:membrane"/>
    <property type="evidence" value="ECO:0007669"/>
    <property type="project" value="UniProtKB-UniRule"/>
</dbReference>
<dbReference type="EMBL" id="WKJH01000001">
    <property type="protein sequence ID" value="MRX63011.1"/>
    <property type="molecule type" value="Genomic_DNA"/>
</dbReference>
<keyword evidence="3" id="KW-1133">Transmembrane helix</keyword>
<dbReference type="Pfam" id="PF00691">
    <property type="entry name" value="OmpA"/>
    <property type="match status" value="2"/>
</dbReference>
<evidence type="ECO:0000256" key="3">
    <source>
        <dbReference type="SAM" id="Phobius"/>
    </source>
</evidence>
<dbReference type="InterPro" id="IPR036737">
    <property type="entry name" value="OmpA-like_sf"/>
</dbReference>
<sequence length="301" mass="32611">MTKKSTNLLGIIIIILAGTYFYITCCSECGMASNEKPQKEVMAPVVPEATSYPFAFNSGGYDYSTNDNFNFNPSSADILMPVSQNVENGIDGLKSFLTNNAGKVVNITGFYKSDEENDSAFPNLGLARANAVKNYFVSKGIPSSVLNPVGVLNDDLIPKDNIYLGPLEYGLGDRSEDADAKLKELYDRINNDPLVLQFNTAEASINMTAAQRQKFADISSYLDKVDGSMANVVGHSDNTGQRAANIVLGQQRADFAKSYLMRNGIPESKINATSKGPDEPIASNATEEGKAQNRRTVITLN</sequence>
<keyword evidence="6" id="KW-1185">Reference proteome</keyword>
<dbReference type="InterPro" id="IPR050330">
    <property type="entry name" value="Bact_OuterMem_StrucFunc"/>
</dbReference>
<dbReference type="OrthoDB" id="9763897at2"/>
<dbReference type="CDD" id="cd07185">
    <property type="entry name" value="OmpA_C-like"/>
    <property type="match status" value="1"/>
</dbReference>
<keyword evidence="3" id="KW-0812">Transmembrane</keyword>
<feature type="domain" description="OmpA-like" evidence="4">
    <location>
        <begin position="185"/>
        <end position="301"/>
    </location>
</feature>
<dbReference type="InterPro" id="IPR006665">
    <property type="entry name" value="OmpA-like"/>
</dbReference>
<evidence type="ECO:0000313" key="6">
    <source>
        <dbReference type="Proteomes" id="UP000443153"/>
    </source>
</evidence>
<dbReference type="RefSeq" id="WP_154363370.1">
    <property type="nucleotide sequence ID" value="NZ_WKJH01000001.1"/>
</dbReference>
<dbReference type="PROSITE" id="PS51123">
    <property type="entry name" value="OMPA_2"/>
    <property type="match status" value="1"/>
</dbReference>
<dbReference type="PRINTS" id="PR01023">
    <property type="entry name" value="NAFLGMOTY"/>
</dbReference>
<reference evidence="5 6" key="1">
    <citation type="submission" date="2019-11" db="EMBL/GenBank/DDBJ databases">
        <title>Maribacter lutea sp. nov., a marine bacterium isolated from intertidal sand.</title>
        <authorList>
            <person name="Liu A."/>
        </authorList>
    </citation>
    <scope>NUCLEOTIDE SEQUENCE [LARGE SCALE GENOMIC DNA]</scope>
    <source>
        <strain evidence="5 6">RZ05</strain>
    </source>
</reference>
<organism evidence="5 6">
    <name type="scientific">Maribacter luteus</name>
    <dbReference type="NCBI Taxonomy" id="2594478"/>
    <lineage>
        <taxon>Bacteria</taxon>
        <taxon>Pseudomonadati</taxon>
        <taxon>Bacteroidota</taxon>
        <taxon>Flavobacteriia</taxon>
        <taxon>Flavobacteriales</taxon>
        <taxon>Flavobacteriaceae</taxon>
        <taxon>Maribacter</taxon>
    </lineage>
</organism>
<feature type="transmembrane region" description="Helical" evidence="3">
    <location>
        <begin position="7"/>
        <end position="23"/>
    </location>
</feature>
<accession>A0A6I2MGM3</accession>
<evidence type="ECO:0000256" key="1">
    <source>
        <dbReference type="PROSITE-ProRule" id="PRU00473"/>
    </source>
</evidence>
<dbReference type="PANTHER" id="PTHR30329:SF21">
    <property type="entry name" value="LIPOPROTEIN YIAD-RELATED"/>
    <property type="match status" value="1"/>
</dbReference>
<feature type="region of interest" description="Disordered" evidence="2">
    <location>
        <begin position="268"/>
        <end position="301"/>
    </location>
</feature>
<gene>
    <name evidence="5" type="ORF">GJ691_02405</name>
</gene>
<name>A0A6I2MGM3_9FLAO</name>
<dbReference type="AlphaFoldDB" id="A0A6I2MGM3"/>
<keyword evidence="1 3" id="KW-0472">Membrane</keyword>
<dbReference type="Proteomes" id="UP000443153">
    <property type="component" value="Unassembled WGS sequence"/>
</dbReference>
<evidence type="ECO:0000256" key="2">
    <source>
        <dbReference type="SAM" id="MobiDB-lite"/>
    </source>
</evidence>
<dbReference type="Gene3D" id="3.30.1330.60">
    <property type="entry name" value="OmpA-like domain"/>
    <property type="match status" value="2"/>
</dbReference>